<protein>
    <submittedName>
        <fullName evidence="1">Uncharacterized protein</fullName>
    </submittedName>
</protein>
<evidence type="ECO:0000313" key="1">
    <source>
        <dbReference type="EMBL" id="VDZ64192.1"/>
    </source>
</evidence>
<sequence>MSKTVIFKLEQISNNVAKVFSNGETAGYIALPENEHQNQHPFAITHNGKDIGYEHCEICAIEAVIRRFERIALGAEIHLITPKEVVRSVSINVVSIH</sequence>
<dbReference type="AlphaFoldDB" id="A0A447L0B1"/>
<accession>A0A447L0B1</accession>
<dbReference type="EMBL" id="LR134117">
    <property type="protein sequence ID" value="VDZ64192.1"/>
    <property type="molecule type" value="Genomic_DNA"/>
</dbReference>
<organism evidence="1 2">
    <name type="scientific">Serratia odorifera</name>
    <dbReference type="NCBI Taxonomy" id="618"/>
    <lineage>
        <taxon>Bacteria</taxon>
        <taxon>Pseudomonadati</taxon>
        <taxon>Pseudomonadota</taxon>
        <taxon>Gammaproteobacteria</taxon>
        <taxon>Enterobacterales</taxon>
        <taxon>Yersiniaceae</taxon>
        <taxon>Serratia</taxon>
    </lineage>
</organism>
<name>A0A447L0B1_SEROD</name>
<dbReference type="RefSeq" id="WP_004964114.1">
    <property type="nucleotide sequence ID" value="NZ_LR134117.1"/>
</dbReference>
<reference evidence="1 2" key="1">
    <citation type="submission" date="2018-12" db="EMBL/GenBank/DDBJ databases">
        <authorList>
            <consortium name="Pathogen Informatics"/>
        </authorList>
    </citation>
    <scope>NUCLEOTIDE SEQUENCE [LARGE SCALE GENOMIC DNA]</scope>
    <source>
        <strain evidence="1 2">NCTC11214</strain>
    </source>
</reference>
<dbReference type="KEGG" id="sof:NCTC11214_04850"/>
<evidence type="ECO:0000313" key="2">
    <source>
        <dbReference type="Proteomes" id="UP000281391"/>
    </source>
</evidence>
<gene>
    <name evidence="1" type="ORF">NCTC11214_04850</name>
</gene>
<proteinExistence type="predicted"/>
<dbReference type="Proteomes" id="UP000281391">
    <property type="component" value="Chromosome"/>
</dbReference>